<accession>A0A381U0C6</accession>
<feature type="domain" description="DUF4159" evidence="1">
    <location>
        <begin position="64"/>
        <end position="255"/>
    </location>
</feature>
<proteinExistence type="predicted"/>
<dbReference type="Gene3D" id="3.40.50.12140">
    <property type="entry name" value="Domain of unknown function DUF4159"/>
    <property type="match status" value="1"/>
</dbReference>
<feature type="non-terminal residue" evidence="2">
    <location>
        <position position="1"/>
    </location>
</feature>
<gene>
    <name evidence="2" type="ORF">METZ01_LOCUS74554</name>
</gene>
<evidence type="ECO:0000259" key="1">
    <source>
        <dbReference type="Pfam" id="PF13709"/>
    </source>
</evidence>
<protein>
    <recommendedName>
        <fullName evidence="1">DUF4159 domain-containing protein</fullName>
    </recommendedName>
</protein>
<dbReference type="Pfam" id="PF13709">
    <property type="entry name" value="DUF4159"/>
    <property type="match status" value="1"/>
</dbReference>
<dbReference type="InterPro" id="IPR025297">
    <property type="entry name" value="DUF4159"/>
</dbReference>
<sequence length="257" mass="29007">VTGVKQFGAALLLAFLLAAGVAAVGGAVDSVPVSGPATFDGRFVFVRLRYADGYSGGGFFYRQDLPWAHDYPRAEQNLMKILDEVTFIDPYLGADGGTILTLDDPALFNYPFAYMSEPGYWTLSEDETIGLRNYLLKGGFLIFDDFHADDHWYNLETQMKKVLPDLRWFQLDASHPVYHSFFDIDSLEYDEVYPGDIPIFFGLFENNDPQDRLVAVANHNNDIGEAWEFSMTGWIPIDLSNEAFKLGVNYIMYAMTH</sequence>
<reference evidence="2" key="1">
    <citation type="submission" date="2018-05" db="EMBL/GenBank/DDBJ databases">
        <authorList>
            <person name="Lanie J.A."/>
            <person name="Ng W.-L."/>
            <person name="Kazmierczak K.M."/>
            <person name="Andrzejewski T.M."/>
            <person name="Davidsen T.M."/>
            <person name="Wayne K.J."/>
            <person name="Tettelin H."/>
            <person name="Glass J.I."/>
            <person name="Rusch D."/>
            <person name="Podicherti R."/>
            <person name="Tsui H.-C.T."/>
            <person name="Winkler M.E."/>
        </authorList>
    </citation>
    <scope>NUCLEOTIDE SEQUENCE</scope>
</reference>
<dbReference type="EMBL" id="UINC01005497">
    <property type="protein sequence ID" value="SVA21700.1"/>
    <property type="molecule type" value="Genomic_DNA"/>
</dbReference>
<evidence type="ECO:0000313" key="2">
    <source>
        <dbReference type="EMBL" id="SVA21700.1"/>
    </source>
</evidence>
<name>A0A381U0C6_9ZZZZ</name>
<organism evidence="2">
    <name type="scientific">marine metagenome</name>
    <dbReference type="NCBI Taxonomy" id="408172"/>
    <lineage>
        <taxon>unclassified sequences</taxon>
        <taxon>metagenomes</taxon>
        <taxon>ecological metagenomes</taxon>
    </lineage>
</organism>
<dbReference type="AlphaFoldDB" id="A0A381U0C6"/>